<feature type="compositionally biased region" description="Acidic residues" evidence="1">
    <location>
        <begin position="77"/>
        <end position="102"/>
    </location>
</feature>
<proteinExistence type="predicted"/>
<evidence type="ECO:0000313" key="2">
    <source>
        <dbReference type="EMBL" id="SUS06625.1"/>
    </source>
</evidence>
<dbReference type="EMBL" id="UIDG01000227">
    <property type="protein sequence ID" value="SUS06625.1"/>
    <property type="molecule type" value="Genomic_DNA"/>
</dbReference>
<feature type="region of interest" description="Disordered" evidence="1">
    <location>
        <begin position="1"/>
        <end position="113"/>
    </location>
</feature>
<name>A0A380TDT0_9ZZZZ</name>
<feature type="compositionally biased region" description="Basic and acidic residues" evidence="1">
    <location>
        <begin position="18"/>
        <end position="65"/>
    </location>
</feature>
<organism evidence="2">
    <name type="scientific">metagenome</name>
    <dbReference type="NCBI Taxonomy" id="256318"/>
    <lineage>
        <taxon>unclassified sequences</taxon>
        <taxon>metagenomes</taxon>
    </lineage>
</organism>
<protein>
    <submittedName>
        <fullName evidence="2">Uncharacterized protein</fullName>
    </submittedName>
</protein>
<sequence length="124" mass="13708">MKRGTGPGACQPVDGTDDERQNGLDRRSGRDRRHSGEHEAPSDEPRAYGFRDFDPRRGNQDRRLYGIDGGRLSAGEHEDEPVDDSVEPETEAEAEAEAEAGDPLEGLLPLSPDQLRTLLRKDGR</sequence>
<accession>A0A380TDT0</accession>
<evidence type="ECO:0000256" key="1">
    <source>
        <dbReference type="SAM" id="MobiDB-lite"/>
    </source>
</evidence>
<dbReference type="AlphaFoldDB" id="A0A380TDT0"/>
<reference evidence="2" key="1">
    <citation type="submission" date="2018-07" db="EMBL/GenBank/DDBJ databases">
        <authorList>
            <person name="Quirk P.G."/>
            <person name="Krulwich T.A."/>
        </authorList>
    </citation>
    <scope>NUCLEOTIDE SEQUENCE</scope>
</reference>
<gene>
    <name evidence="2" type="ORF">DF3PB_3020008</name>
</gene>